<evidence type="ECO:0000313" key="3">
    <source>
        <dbReference type="EMBL" id="AXQ66964.1"/>
    </source>
</evidence>
<reference evidence="4" key="1">
    <citation type="submission" date="2018-07" db="EMBL/GenBank/DDBJ databases">
        <authorList>
            <person name="Gresham K."/>
            <person name="Islam N."/>
            <person name="Johnson A."/>
            <person name="Findley A."/>
            <person name="Wiedemeier A."/>
        </authorList>
    </citation>
    <scope>NUCLEOTIDE SEQUENCE [LARGE SCALE GENOMIC DNA]</scope>
</reference>
<dbReference type="EMBL" id="MH638309">
    <property type="protein sequence ID" value="AXQ66964.1"/>
    <property type="molecule type" value="Genomic_DNA"/>
</dbReference>
<name>A0A385E570_9CAUD</name>
<evidence type="ECO:0000256" key="1">
    <source>
        <dbReference type="SAM" id="MobiDB-lite"/>
    </source>
</evidence>
<sequence length="66" mass="7053">MGVLKMGILTTGVSIVVMCSAGIAVSTVFKWLHNYEFNIGKPSNGSRSGANDRISSLNDRVKPGNR</sequence>
<evidence type="ECO:0000256" key="2">
    <source>
        <dbReference type="SAM" id="Phobius"/>
    </source>
</evidence>
<keyword evidence="2" id="KW-0472">Membrane</keyword>
<dbReference type="Proteomes" id="UP000264065">
    <property type="component" value="Segment"/>
</dbReference>
<feature type="compositionally biased region" description="Polar residues" evidence="1">
    <location>
        <begin position="41"/>
        <end position="58"/>
    </location>
</feature>
<feature type="region of interest" description="Disordered" evidence="1">
    <location>
        <begin position="39"/>
        <end position="66"/>
    </location>
</feature>
<accession>A0A385E570</accession>
<protein>
    <submittedName>
        <fullName evidence="3">Uncharacterized protein</fullName>
    </submittedName>
</protein>
<dbReference type="InterPro" id="IPR055818">
    <property type="entry name" value="DUF7394"/>
</dbReference>
<keyword evidence="2" id="KW-0812">Transmembrane</keyword>
<gene>
    <name evidence="3" type="primary">208</name>
    <name evidence="3" type="ORF">HOBO_208</name>
</gene>
<evidence type="ECO:0000313" key="4">
    <source>
        <dbReference type="Proteomes" id="UP000264065"/>
    </source>
</evidence>
<feature type="transmembrane region" description="Helical" evidence="2">
    <location>
        <begin position="6"/>
        <end position="32"/>
    </location>
</feature>
<organism evidence="3 4">
    <name type="scientific">Bacillus phage Hobo</name>
    <dbReference type="NCBI Taxonomy" id="2301683"/>
    <lineage>
        <taxon>Viruses</taxon>
        <taxon>Duplodnaviria</taxon>
        <taxon>Heunggongvirae</taxon>
        <taxon>Uroviricota</taxon>
        <taxon>Caudoviricetes</taxon>
        <taxon>Herelleviridae</taxon>
        <taxon>Bastillevirinae</taxon>
        <taxon>Caeruleovirus</taxon>
        <taxon>Caeruleovirus BM15</taxon>
    </lineage>
</organism>
<proteinExistence type="predicted"/>
<keyword evidence="2" id="KW-1133">Transmembrane helix</keyword>
<dbReference type="Pfam" id="PF24126">
    <property type="entry name" value="DUF7394"/>
    <property type="match status" value="1"/>
</dbReference>